<dbReference type="RefSeq" id="WP_425294020.1">
    <property type="nucleotide sequence ID" value="NZ_UPHP01000060.1"/>
</dbReference>
<organism evidence="1 2">
    <name type="scientific">Mycobacterium attenuatum</name>
    <dbReference type="NCBI Taxonomy" id="2341086"/>
    <lineage>
        <taxon>Bacteria</taxon>
        <taxon>Bacillati</taxon>
        <taxon>Actinomycetota</taxon>
        <taxon>Actinomycetes</taxon>
        <taxon>Mycobacteriales</taxon>
        <taxon>Mycobacteriaceae</taxon>
        <taxon>Mycobacterium</taxon>
    </lineage>
</organism>
<keyword evidence="2" id="KW-1185">Reference proteome</keyword>
<name>A0A498Q4C3_9MYCO</name>
<dbReference type="Proteomes" id="UP000273307">
    <property type="component" value="Unassembled WGS sequence"/>
</dbReference>
<gene>
    <name evidence="1" type="ORF">LAUMK136_02590</name>
</gene>
<dbReference type="AlphaFoldDB" id="A0A498Q4C3"/>
<reference evidence="1 2" key="1">
    <citation type="submission" date="2018-09" db="EMBL/GenBank/DDBJ databases">
        <authorList>
            <person name="Tagini F."/>
        </authorList>
    </citation>
    <scope>NUCLEOTIDE SEQUENCE [LARGE SCALE GENOMIC DNA]</scope>
    <source>
        <strain evidence="1 2">MK136</strain>
    </source>
</reference>
<accession>A0A498Q4C3</accession>
<dbReference type="SUPFAM" id="SSF51735">
    <property type="entry name" value="NAD(P)-binding Rossmann-fold domains"/>
    <property type="match status" value="1"/>
</dbReference>
<dbReference type="InterPro" id="IPR036291">
    <property type="entry name" value="NAD(P)-bd_dom_sf"/>
</dbReference>
<proteinExistence type="predicted"/>
<protein>
    <submittedName>
        <fullName evidence="1">Uncharacterized protein</fullName>
    </submittedName>
</protein>
<evidence type="ECO:0000313" key="1">
    <source>
        <dbReference type="EMBL" id="VBA38670.1"/>
    </source>
</evidence>
<evidence type="ECO:0000313" key="2">
    <source>
        <dbReference type="Proteomes" id="UP000273307"/>
    </source>
</evidence>
<dbReference type="EMBL" id="UPHP01000060">
    <property type="protein sequence ID" value="VBA38670.1"/>
    <property type="molecule type" value="Genomic_DNA"/>
</dbReference>
<sequence length="72" mass="8098">MIDELVREGERFRCFQRRGQGHFVTTASTAELKIVPNMAVFAATKNAVRTVMEGCQESTDGAVRSLRRPNQQ</sequence>